<organism evidence="1 2">
    <name type="scientific">Jatropha curcas</name>
    <name type="common">Barbados nut</name>
    <dbReference type="NCBI Taxonomy" id="180498"/>
    <lineage>
        <taxon>Eukaryota</taxon>
        <taxon>Viridiplantae</taxon>
        <taxon>Streptophyta</taxon>
        <taxon>Embryophyta</taxon>
        <taxon>Tracheophyta</taxon>
        <taxon>Spermatophyta</taxon>
        <taxon>Magnoliopsida</taxon>
        <taxon>eudicotyledons</taxon>
        <taxon>Gunneridae</taxon>
        <taxon>Pentapetalae</taxon>
        <taxon>rosids</taxon>
        <taxon>fabids</taxon>
        <taxon>Malpighiales</taxon>
        <taxon>Euphorbiaceae</taxon>
        <taxon>Crotonoideae</taxon>
        <taxon>Jatropheae</taxon>
        <taxon>Jatropha</taxon>
    </lineage>
</organism>
<sequence>METLGVIPDIPVFEGDRVPVSRNALTPYTRPLQFLPASGSNFPVCYNTDVMHGFQIEGFYSCFSLSIRPRKPPGKIAFDLLIAI</sequence>
<accession>A0A067K655</accession>
<name>A0A067K655_JATCU</name>
<reference evidence="1 2" key="1">
    <citation type="journal article" date="2014" name="PLoS ONE">
        <title>Global Analysis of Gene Expression Profiles in Physic Nut (Jatropha curcas L.) Seedlings Exposed to Salt Stress.</title>
        <authorList>
            <person name="Zhang L."/>
            <person name="Zhang C."/>
            <person name="Wu P."/>
            <person name="Chen Y."/>
            <person name="Li M."/>
            <person name="Jiang H."/>
            <person name="Wu G."/>
        </authorList>
    </citation>
    <scope>NUCLEOTIDE SEQUENCE [LARGE SCALE GENOMIC DNA]</scope>
    <source>
        <strain evidence="2">cv. GZQX0401</strain>
        <tissue evidence="1">Young leaves</tissue>
    </source>
</reference>
<gene>
    <name evidence="1" type="ORF">JCGZ_19995</name>
</gene>
<evidence type="ECO:0000313" key="1">
    <source>
        <dbReference type="EMBL" id="KDP27715.1"/>
    </source>
</evidence>
<protein>
    <submittedName>
        <fullName evidence="1">Uncharacterized protein</fullName>
    </submittedName>
</protein>
<keyword evidence="2" id="KW-1185">Reference proteome</keyword>
<dbReference type="AlphaFoldDB" id="A0A067K655"/>
<evidence type="ECO:0000313" key="2">
    <source>
        <dbReference type="Proteomes" id="UP000027138"/>
    </source>
</evidence>
<dbReference type="Proteomes" id="UP000027138">
    <property type="component" value="Unassembled WGS sequence"/>
</dbReference>
<proteinExistence type="predicted"/>
<dbReference type="EMBL" id="KK914805">
    <property type="protein sequence ID" value="KDP27715.1"/>
    <property type="molecule type" value="Genomic_DNA"/>
</dbReference>